<dbReference type="AlphaFoldDB" id="A0A9P4YFT6"/>
<comment type="pathway">
    <text evidence="3">Sphingolipid metabolism.</text>
</comment>
<comment type="subcellular location">
    <subcellularLocation>
        <location evidence="1">Membrane</location>
        <topology evidence="1">Multi-pass membrane protein</topology>
    </subcellularLocation>
</comment>
<sequence length="521" mass="58904">MLSMDSVAVYAAVPALLWSSSMYLIQSIGILMVFLYYSYPPRKPTSSHLPEDQVPHITIIRPVKGLEPELYECLASTFRQDYPKSKLSIRICVSSEDDPAYPILDKIVQDFADFDVRILVEEYDPLISSLEGKTGDELGPNPKIRNISRAYREAKGELIWIIDCNVWISRGVAGRMVDRLMGFLPGGKKTTPFRFVHHMPLVVDMAVADCETTGSVGTTEPFLARTSRIGGGRLDEMFMATSHAKFYGAINTVGAAPCIIGKSNMFRKSHLDACTDPSLNKNLKASDANRRRGVDFFSHNICEDHLIGDLLWKADIPGYKKHGLVWGDIAIQPMSGMSVAAYCARRVRWLRARKWTVLIATLVEPGVESLLCNLYFAYAITTLPWFHKTFGIPHSWTAMVVLWMVGVTIWMVCDRAVYRRLHKCLTVEVDDVTPAFARGPQRPGGLQRKPLWAWVPAWIGREFLALPIWTWAVLLGTTVTWRGRTFRVHRDMSVYEHPEVQDVPKWQGRPTARHRPSHSKS</sequence>
<comment type="pathway">
    <text evidence="2">Lipid metabolism; sphingolipid metabolism.</text>
</comment>
<protein>
    <recommendedName>
        <fullName evidence="6">Ceramide glucosyltransferase</fullName>
        <ecNumber evidence="5">2.4.1.80</ecNumber>
    </recommendedName>
    <alternativeName>
        <fullName evidence="13">Glucosylceramide synthase</fullName>
    </alternativeName>
    <alternativeName>
        <fullName evidence="14">UDP-glucose ceramide glucosyltransferase</fullName>
    </alternativeName>
    <alternativeName>
        <fullName evidence="12">UDP-glucose:N-acylsphingosine D-glucosyltransferase</fullName>
    </alternativeName>
</protein>
<evidence type="ECO:0000256" key="11">
    <source>
        <dbReference type="ARBA" id="ARBA00023136"/>
    </source>
</evidence>
<dbReference type="GeneID" id="63838317"/>
<dbReference type="InterPro" id="IPR025993">
    <property type="entry name" value="Ceramide_glucosylTrfase"/>
</dbReference>
<evidence type="ECO:0000256" key="13">
    <source>
        <dbReference type="ARBA" id="ARBA00031543"/>
    </source>
</evidence>
<evidence type="ECO:0000256" key="4">
    <source>
        <dbReference type="ARBA" id="ARBA00006739"/>
    </source>
</evidence>
<evidence type="ECO:0000256" key="1">
    <source>
        <dbReference type="ARBA" id="ARBA00004141"/>
    </source>
</evidence>
<reference evidence="16" key="1">
    <citation type="journal article" date="2020" name="Phytopathology">
        <title>Genome sequence of the chestnut blight fungus Cryphonectria parasitica EP155: A fundamental resource for an archetypical invasive plant pathogen.</title>
        <authorList>
            <person name="Crouch J.A."/>
            <person name="Dawe A."/>
            <person name="Aerts A."/>
            <person name="Barry K."/>
            <person name="Churchill A.C.L."/>
            <person name="Grimwood J."/>
            <person name="Hillman B."/>
            <person name="Milgroom M.G."/>
            <person name="Pangilinan J."/>
            <person name="Smith M."/>
            <person name="Salamov A."/>
            <person name="Schmutz J."/>
            <person name="Yadav J."/>
            <person name="Grigoriev I.V."/>
            <person name="Nuss D."/>
        </authorList>
    </citation>
    <scope>NUCLEOTIDE SEQUENCE</scope>
    <source>
        <strain evidence="16">EP155</strain>
    </source>
</reference>
<keyword evidence="9 15" id="KW-0812">Transmembrane</keyword>
<keyword evidence="8" id="KW-0808">Transferase</keyword>
<keyword evidence="7" id="KW-0328">Glycosyltransferase</keyword>
<dbReference type="GO" id="GO:0016020">
    <property type="term" value="C:membrane"/>
    <property type="evidence" value="ECO:0007669"/>
    <property type="project" value="UniProtKB-SubCell"/>
</dbReference>
<name>A0A9P4YFT6_CRYP1</name>
<evidence type="ECO:0000256" key="14">
    <source>
        <dbReference type="ARBA" id="ARBA00032575"/>
    </source>
</evidence>
<evidence type="ECO:0000256" key="12">
    <source>
        <dbReference type="ARBA" id="ARBA00031017"/>
    </source>
</evidence>
<evidence type="ECO:0000256" key="7">
    <source>
        <dbReference type="ARBA" id="ARBA00022676"/>
    </source>
</evidence>
<evidence type="ECO:0000256" key="3">
    <source>
        <dbReference type="ARBA" id="ARBA00004991"/>
    </source>
</evidence>
<dbReference type="Pfam" id="PF13506">
    <property type="entry name" value="Glyco_transf_21"/>
    <property type="match status" value="1"/>
</dbReference>
<dbReference type="OrthoDB" id="1483400at2759"/>
<feature type="transmembrane region" description="Helical" evidence="15">
    <location>
        <begin position="396"/>
        <end position="413"/>
    </location>
</feature>
<dbReference type="PANTHER" id="PTHR12726:SF0">
    <property type="entry name" value="CERAMIDE GLUCOSYLTRANSFERASE"/>
    <property type="match status" value="1"/>
</dbReference>
<evidence type="ECO:0000256" key="15">
    <source>
        <dbReference type="SAM" id="Phobius"/>
    </source>
</evidence>
<dbReference type="EMBL" id="MU032344">
    <property type="protein sequence ID" value="KAF3771390.1"/>
    <property type="molecule type" value="Genomic_DNA"/>
</dbReference>
<comment type="caution">
    <text evidence="16">The sequence shown here is derived from an EMBL/GenBank/DDBJ whole genome shotgun (WGS) entry which is preliminary data.</text>
</comment>
<feature type="transmembrane region" description="Helical" evidence="15">
    <location>
        <begin position="20"/>
        <end position="39"/>
    </location>
</feature>
<dbReference type="EC" id="2.4.1.80" evidence="5"/>
<dbReference type="PANTHER" id="PTHR12726">
    <property type="entry name" value="CERAMIDE GLUCOSYLTRANSFERASE"/>
    <property type="match status" value="1"/>
</dbReference>
<evidence type="ECO:0000256" key="6">
    <source>
        <dbReference type="ARBA" id="ARBA00019988"/>
    </source>
</evidence>
<organism evidence="16 17">
    <name type="scientific">Cryphonectria parasitica (strain ATCC 38755 / EP155)</name>
    <dbReference type="NCBI Taxonomy" id="660469"/>
    <lineage>
        <taxon>Eukaryota</taxon>
        <taxon>Fungi</taxon>
        <taxon>Dikarya</taxon>
        <taxon>Ascomycota</taxon>
        <taxon>Pezizomycotina</taxon>
        <taxon>Sordariomycetes</taxon>
        <taxon>Sordariomycetidae</taxon>
        <taxon>Diaporthales</taxon>
        <taxon>Cryphonectriaceae</taxon>
        <taxon>Cryphonectria-Endothia species complex</taxon>
        <taxon>Cryphonectria</taxon>
    </lineage>
</organism>
<evidence type="ECO:0000256" key="2">
    <source>
        <dbReference type="ARBA" id="ARBA00004760"/>
    </source>
</evidence>
<dbReference type="Proteomes" id="UP000803844">
    <property type="component" value="Unassembled WGS sequence"/>
</dbReference>
<evidence type="ECO:0000313" key="17">
    <source>
        <dbReference type="Proteomes" id="UP000803844"/>
    </source>
</evidence>
<dbReference type="GO" id="GO:0006679">
    <property type="term" value="P:glucosylceramide biosynthetic process"/>
    <property type="evidence" value="ECO:0007669"/>
    <property type="project" value="TreeGrafter"/>
</dbReference>
<evidence type="ECO:0000256" key="8">
    <source>
        <dbReference type="ARBA" id="ARBA00022679"/>
    </source>
</evidence>
<dbReference type="InterPro" id="IPR029044">
    <property type="entry name" value="Nucleotide-diphossugar_trans"/>
</dbReference>
<evidence type="ECO:0000256" key="10">
    <source>
        <dbReference type="ARBA" id="ARBA00022989"/>
    </source>
</evidence>
<keyword evidence="17" id="KW-1185">Reference proteome</keyword>
<accession>A0A9P4YFT6</accession>
<proteinExistence type="inferred from homology"/>
<comment type="similarity">
    <text evidence="4">Belongs to the glycosyltransferase 2 family.</text>
</comment>
<gene>
    <name evidence="16" type="ORF">M406DRAFT_336834</name>
</gene>
<keyword evidence="11 15" id="KW-0472">Membrane</keyword>
<feature type="transmembrane region" description="Helical" evidence="15">
    <location>
        <begin position="355"/>
        <end position="376"/>
    </location>
</feature>
<evidence type="ECO:0000256" key="9">
    <source>
        <dbReference type="ARBA" id="ARBA00022692"/>
    </source>
</evidence>
<evidence type="ECO:0000256" key="5">
    <source>
        <dbReference type="ARBA" id="ARBA00012699"/>
    </source>
</evidence>
<keyword evidence="10 15" id="KW-1133">Transmembrane helix</keyword>
<dbReference type="RefSeq" id="XP_040782351.1">
    <property type="nucleotide sequence ID" value="XM_040921188.1"/>
</dbReference>
<evidence type="ECO:0000313" key="16">
    <source>
        <dbReference type="EMBL" id="KAF3771390.1"/>
    </source>
</evidence>
<dbReference type="SUPFAM" id="SSF53448">
    <property type="entry name" value="Nucleotide-diphospho-sugar transferases"/>
    <property type="match status" value="1"/>
</dbReference>
<dbReference type="GO" id="GO:0008120">
    <property type="term" value="F:ceramide glucosyltransferase activity"/>
    <property type="evidence" value="ECO:0007669"/>
    <property type="project" value="UniProtKB-EC"/>
</dbReference>